<feature type="region of interest" description="Disordered" evidence="2">
    <location>
        <begin position="640"/>
        <end position="666"/>
    </location>
</feature>
<comment type="caution">
    <text evidence="3">The sequence shown here is derived from an EMBL/GenBank/DDBJ whole genome shotgun (WGS) entry which is preliminary data.</text>
</comment>
<dbReference type="EMBL" id="JAUEPT010000026">
    <property type="protein sequence ID" value="KAK0442448.1"/>
    <property type="molecule type" value="Genomic_DNA"/>
</dbReference>
<protein>
    <submittedName>
        <fullName evidence="3">Uncharacterized protein</fullName>
    </submittedName>
</protein>
<feature type="compositionally biased region" description="Polar residues" evidence="2">
    <location>
        <begin position="647"/>
        <end position="661"/>
    </location>
</feature>
<evidence type="ECO:0000256" key="1">
    <source>
        <dbReference type="SAM" id="Coils"/>
    </source>
</evidence>
<dbReference type="AlphaFoldDB" id="A0AA39JGY3"/>
<proteinExistence type="predicted"/>
<feature type="coiled-coil region" evidence="1">
    <location>
        <begin position="156"/>
        <end position="194"/>
    </location>
</feature>
<reference evidence="3" key="1">
    <citation type="submission" date="2023-06" db="EMBL/GenBank/DDBJ databases">
        <authorList>
            <consortium name="Lawrence Berkeley National Laboratory"/>
            <person name="Ahrendt S."/>
            <person name="Sahu N."/>
            <person name="Indic B."/>
            <person name="Wong-Bajracharya J."/>
            <person name="Merenyi Z."/>
            <person name="Ke H.-M."/>
            <person name="Monk M."/>
            <person name="Kocsube S."/>
            <person name="Drula E."/>
            <person name="Lipzen A."/>
            <person name="Balint B."/>
            <person name="Henrissat B."/>
            <person name="Andreopoulos B."/>
            <person name="Martin F.M."/>
            <person name="Harder C.B."/>
            <person name="Rigling D."/>
            <person name="Ford K.L."/>
            <person name="Foster G.D."/>
            <person name="Pangilinan J."/>
            <person name="Papanicolaou A."/>
            <person name="Barry K."/>
            <person name="LaButti K."/>
            <person name="Viragh M."/>
            <person name="Koriabine M."/>
            <person name="Yan M."/>
            <person name="Riley R."/>
            <person name="Champramary S."/>
            <person name="Plett K.L."/>
            <person name="Tsai I.J."/>
            <person name="Slot J."/>
            <person name="Sipos G."/>
            <person name="Plett J."/>
            <person name="Nagy L.G."/>
            <person name="Grigoriev I.V."/>
        </authorList>
    </citation>
    <scope>NUCLEOTIDE SEQUENCE</scope>
    <source>
        <strain evidence="3">FPL87.14</strain>
    </source>
</reference>
<sequence length="703" mass="78434">MSMEQSPSPGTPPVDSQRAHRGFSILSLLNPAMPGSFNFDQLQATVSAVPHSSNNLSVSTPLPRRPREEEETTVPTKIRRVDSYRPPLSNILRHTRVNAYSAIQERDARISYLQRQLTHGEGIVPDEDIDMEDVESQLVAQVLQYEGENLNLKTANDSYARQLREQQRLIEQQNQKLESEKEVFQQRLQQWDAHMSDSTATATSSPRHPRTNQMMPIRAHHANLPVISIVSESGEATGIASTPAPTSSVTPVQTTTPINMESSQLSGNVQATVTPPAPAVAGIMVPTLTQAPPAARVIQRGNLDTVQSEDITVATQVPRATPAAVIQSPVPEPTPAHDNFITPAPIHVNTPAPAPVTTSSLDKDEDFSDPDISKSDVVDALAVLMKAMKTRETTVHGRRASRKPVIRREAKLIGRAKELNCKAVIRNFWREIYDIEKHNDFFSYIPANPEAVTAYNYADGEGPADDAPLDLGEGWRHSTWNKTIMKNFMAQVKVRSQNSQNDPEWCLPSVSDEFILALLWSQLEQCQSAYHKSLPLWISSQDQYETPSEIVTRKFEHRTGVVTNIIALKTESGAADLKYWKFLKKVLTQLGTDGMSQEESGCQIVEGRPMQVFIVKLCEWRAPQIPKYLELIDKTAKDMAGRRSRMTTRVPSTEIDNSTDAPPNLPRSMYNAEWLKKLSRSRVEALQVSEEVFELLSVAIQHR</sequence>
<keyword evidence="4" id="KW-1185">Reference proteome</keyword>
<gene>
    <name evidence="3" type="ORF">EV421DRAFT_1950745</name>
</gene>
<keyword evidence="1" id="KW-0175">Coiled coil</keyword>
<evidence type="ECO:0000313" key="4">
    <source>
        <dbReference type="Proteomes" id="UP001175226"/>
    </source>
</evidence>
<evidence type="ECO:0000313" key="3">
    <source>
        <dbReference type="EMBL" id="KAK0442448.1"/>
    </source>
</evidence>
<feature type="region of interest" description="Disordered" evidence="2">
    <location>
        <begin position="49"/>
        <end position="74"/>
    </location>
</feature>
<dbReference type="Proteomes" id="UP001175226">
    <property type="component" value="Unassembled WGS sequence"/>
</dbReference>
<accession>A0AA39JGY3</accession>
<name>A0AA39JGY3_9AGAR</name>
<organism evidence="3 4">
    <name type="scientific">Armillaria borealis</name>
    <dbReference type="NCBI Taxonomy" id="47425"/>
    <lineage>
        <taxon>Eukaryota</taxon>
        <taxon>Fungi</taxon>
        <taxon>Dikarya</taxon>
        <taxon>Basidiomycota</taxon>
        <taxon>Agaricomycotina</taxon>
        <taxon>Agaricomycetes</taxon>
        <taxon>Agaricomycetidae</taxon>
        <taxon>Agaricales</taxon>
        <taxon>Marasmiineae</taxon>
        <taxon>Physalacriaceae</taxon>
        <taxon>Armillaria</taxon>
    </lineage>
</organism>
<evidence type="ECO:0000256" key="2">
    <source>
        <dbReference type="SAM" id="MobiDB-lite"/>
    </source>
</evidence>
<feature type="compositionally biased region" description="Polar residues" evidence="2">
    <location>
        <begin position="49"/>
        <end position="59"/>
    </location>
</feature>